<evidence type="ECO:0000313" key="2">
    <source>
        <dbReference type="Proteomes" id="UP000237968"/>
    </source>
</evidence>
<dbReference type="PANTHER" id="PTHR35609">
    <property type="entry name" value="MACRO DOMAIN-CONTAINING PROTEIN"/>
    <property type="match status" value="1"/>
</dbReference>
<organism evidence="1 2">
    <name type="scientific">Enhygromyxa salina</name>
    <dbReference type="NCBI Taxonomy" id="215803"/>
    <lineage>
        <taxon>Bacteria</taxon>
        <taxon>Pseudomonadati</taxon>
        <taxon>Myxococcota</taxon>
        <taxon>Polyangia</taxon>
        <taxon>Nannocystales</taxon>
        <taxon>Nannocystaceae</taxon>
        <taxon>Enhygromyxa</taxon>
    </lineage>
</organism>
<evidence type="ECO:0000313" key="1">
    <source>
        <dbReference type="EMBL" id="PRP95489.1"/>
    </source>
</evidence>
<dbReference type="Proteomes" id="UP000237968">
    <property type="component" value="Unassembled WGS sequence"/>
</dbReference>
<comment type="caution">
    <text evidence="1">The sequence shown here is derived from an EMBL/GenBank/DDBJ whole genome shotgun (WGS) entry which is preliminary data.</text>
</comment>
<dbReference type="AlphaFoldDB" id="A0A2S9XRJ9"/>
<sequence>MWFEDLLGFAENGTPDAVRAQLELDGKRLRSKANGREVGCGRLEVLALAELRERGAQLGLAGGGNRSQLREQVGNVQTLHADPANAGALFQAASQFNLLEMTGPRVTPEQGIGIYEYDRTQGPACAIAAGGGTVYRNYFVPLGDQLGQTANRQIDCLAELGERLDNHGDRLWTMQNGYALASPIGLNELAARLSGTSNADRDNLRGTLRIGVHWDVEVTHQDAGHLVTQVYGSALPVAYSPHSAREWEPFARLVLEASYEATLWAAALNAQTTGNRKVFLTLLGGGAFGNELAWITDALDHAIARAPTQDLDVAIVSYGRPNPAIEAWLSS</sequence>
<reference evidence="1 2" key="1">
    <citation type="submission" date="2018-03" db="EMBL/GenBank/DDBJ databases">
        <title>Draft Genome Sequences of the Obligatory Marine Myxobacteria Enhygromyxa salina SWB005.</title>
        <authorList>
            <person name="Poehlein A."/>
            <person name="Moghaddam J.A."/>
            <person name="Harms H."/>
            <person name="Alanjari M."/>
            <person name="Koenig G.M."/>
            <person name="Daniel R."/>
            <person name="Schaeberle T.F."/>
        </authorList>
    </citation>
    <scope>NUCLEOTIDE SEQUENCE [LARGE SCALE GENOMIC DNA]</scope>
    <source>
        <strain evidence="1 2">SWB005</strain>
    </source>
</reference>
<name>A0A2S9XRJ9_9BACT</name>
<protein>
    <submittedName>
        <fullName evidence="1">Uncharacterized protein</fullName>
    </submittedName>
</protein>
<gene>
    <name evidence="1" type="ORF">ENSA5_38400</name>
</gene>
<dbReference type="RefSeq" id="WP_106393161.1">
    <property type="nucleotide sequence ID" value="NZ_PVNK01000169.1"/>
</dbReference>
<accession>A0A2S9XRJ9</accession>
<proteinExistence type="predicted"/>
<dbReference type="EMBL" id="PVNK01000169">
    <property type="protein sequence ID" value="PRP95489.1"/>
    <property type="molecule type" value="Genomic_DNA"/>
</dbReference>
<dbReference type="OrthoDB" id="1452819at2"/>
<dbReference type="PANTHER" id="PTHR35609:SF1">
    <property type="entry name" value="MACRO DOMAIN-CONTAINING PROTEIN"/>
    <property type="match status" value="1"/>
</dbReference>
<keyword evidence="2" id="KW-1185">Reference proteome</keyword>